<evidence type="ECO:0000256" key="1">
    <source>
        <dbReference type="ARBA" id="ARBA00004651"/>
    </source>
</evidence>
<accession>A0ABT8GPH7</accession>
<reference evidence="9" key="1">
    <citation type="submission" date="2023-07" db="EMBL/GenBank/DDBJ databases">
        <title>Ureibacillus sp. isolated from freshwater well.</title>
        <authorList>
            <person name="Kirdat K."/>
            <person name="Bhatt A."/>
            <person name="Teware R."/>
            <person name="Bhavsar Y."/>
            <person name="Yadav A."/>
        </authorList>
    </citation>
    <scope>NUCLEOTIDE SEQUENCE</scope>
    <source>
        <strain evidence="9">BA0131</strain>
    </source>
</reference>
<organism evidence="9 10">
    <name type="scientific">Ureibacillus aquaedulcis</name>
    <dbReference type="NCBI Taxonomy" id="3058421"/>
    <lineage>
        <taxon>Bacteria</taxon>
        <taxon>Bacillati</taxon>
        <taxon>Bacillota</taxon>
        <taxon>Bacilli</taxon>
        <taxon>Bacillales</taxon>
        <taxon>Caryophanaceae</taxon>
        <taxon>Ureibacillus</taxon>
    </lineage>
</organism>
<keyword evidence="10" id="KW-1185">Reference proteome</keyword>
<dbReference type="PANTHER" id="PTHR30269:SF0">
    <property type="entry name" value="MEMBRANE TRANSPORTER PROTEIN YFCA-RELATED"/>
    <property type="match status" value="1"/>
</dbReference>
<gene>
    <name evidence="9" type="ORF">QYB95_07245</name>
</gene>
<name>A0ABT8GPH7_9BACL</name>
<evidence type="ECO:0000256" key="2">
    <source>
        <dbReference type="ARBA" id="ARBA00009142"/>
    </source>
</evidence>
<feature type="transmembrane region" description="Helical" evidence="8">
    <location>
        <begin position="189"/>
        <end position="219"/>
    </location>
</feature>
<comment type="similarity">
    <text evidence="2 8">Belongs to the 4-toluene sulfonate uptake permease (TSUP) (TC 2.A.102) family.</text>
</comment>
<sequence>MELDLVKVMIIIFFGFVGAFVNATVGGGGLITLPALLSVGLPPSAAIATNKLAASMGNLTSSLTFFKAGKIDVKLLGPILPFVFIFSMLGAWTVHLMDSELLRPLIIVMLIAVLIYTLIKKNWGQSEERKPLDWKRGTLFVASIVLLGFYDGFFGPGAGSFMMFVFLIAGFDFLQAAGNAKLINFVSNIAALIMFLILGEVVFLYGLIMGISMIAGAFFGTKFALSKGTSFVRMLFIIITVILIIKNIYDYWFA</sequence>
<keyword evidence="3" id="KW-0813">Transport</keyword>
<dbReference type="Pfam" id="PF01925">
    <property type="entry name" value="TauE"/>
    <property type="match status" value="1"/>
</dbReference>
<evidence type="ECO:0000256" key="6">
    <source>
        <dbReference type="ARBA" id="ARBA00022989"/>
    </source>
</evidence>
<dbReference type="Proteomes" id="UP001172743">
    <property type="component" value="Unassembled WGS sequence"/>
</dbReference>
<evidence type="ECO:0000256" key="7">
    <source>
        <dbReference type="ARBA" id="ARBA00023136"/>
    </source>
</evidence>
<proteinExistence type="inferred from homology"/>
<feature type="transmembrane region" description="Helical" evidence="8">
    <location>
        <begin position="5"/>
        <end position="25"/>
    </location>
</feature>
<evidence type="ECO:0000256" key="5">
    <source>
        <dbReference type="ARBA" id="ARBA00022692"/>
    </source>
</evidence>
<dbReference type="InterPro" id="IPR002781">
    <property type="entry name" value="TM_pro_TauE-like"/>
</dbReference>
<evidence type="ECO:0000256" key="4">
    <source>
        <dbReference type="ARBA" id="ARBA00022475"/>
    </source>
</evidence>
<evidence type="ECO:0000256" key="8">
    <source>
        <dbReference type="RuleBase" id="RU363041"/>
    </source>
</evidence>
<keyword evidence="6 8" id="KW-1133">Transmembrane helix</keyword>
<evidence type="ECO:0000313" key="10">
    <source>
        <dbReference type="Proteomes" id="UP001172743"/>
    </source>
</evidence>
<evidence type="ECO:0000313" key="9">
    <source>
        <dbReference type="EMBL" id="MDN4493325.1"/>
    </source>
</evidence>
<feature type="transmembrane region" description="Helical" evidence="8">
    <location>
        <begin position="231"/>
        <end position="249"/>
    </location>
</feature>
<dbReference type="InterPro" id="IPR052017">
    <property type="entry name" value="TSUP"/>
</dbReference>
<dbReference type="EMBL" id="JAUHTQ010000004">
    <property type="protein sequence ID" value="MDN4493325.1"/>
    <property type="molecule type" value="Genomic_DNA"/>
</dbReference>
<comment type="caution">
    <text evidence="9">The sequence shown here is derived from an EMBL/GenBank/DDBJ whole genome shotgun (WGS) entry which is preliminary data.</text>
</comment>
<evidence type="ECO:0000256" key="3">
    <source>
        <dbReference type="ARBA" id="ARBA00022448"/>
    </source>
</evidence>
<feature type="transmembrane region" description="Helical" evidence="8">
    <location>
        <begin position="139"/>
        <end position="169"/>
    </location>
</feature>
<keyword evidence="7 8" id="KW-0472">Membrane</keyword>
<keyword evidence="5 8" id="KW-0812">Transmembrane</keyword>
<dbReference type="PANTHER" id="PTHR30269">
    <property type="entry name" value="TRANSMEMBRANE PROTEIN YFCA"/>
    <property type="match status" value="1"/>
</dbReference>
<dbReference type="RefSeq" id="WP_301137638.1">
    <property type="nucleotide sequence ID" value="NZ_JAUHTQ010000004.1"/>
</dbReference>
<comment type="subcellular location">
    <subcellularLocation>
        <location evidence="1 8">Cell membrane</location>
        <topology evidence="1 8">Multi-pass membrane protein</topology>
    </subcellularLocation>
</comment>
<protein>
    <recommendedName>
        <fullName evidence="8">Probable membrane transporter protein</fullName>
    </recommendedName>
</protein>
<feature type="transmembrane region" description="Helical" evidence="8">
    <location>
        <begin position="101"/>
        <end position="119"/>
    </location>
</feature>
<feature type="transmembrane region" description="Helical" evidence="8">
    <location>
        <begin position="75"/>
        <end position="95"/>
    </location>
</feature>
<keyword evidence="4 8" id="KW-1003">Cell membrane</keyword>